<dbReference type="PANTHER" id="PTHR43611">
    <property type="entry name" value="ALPHA-D-GLUCOSE 1-PHOSPHATE PHOSPHATASE"/>
    <property type="match status" value="1"/>
</dbReference>
<name>A0A8J4PVI2_9MYCE</name>
<reference evidence="1" key="1">
    <citation type="submission" date="2020-01" db="EMBL/GenBank/DDBJ databases">
        <title>Development of genomics and gene disruption for Polysphondylium violaceum indicates a role for the polyketide synthase stlB in stalk morphogenesis.</title>
        <authorList>
            <person name="Narita B."/>
            <person name="Kawabe Y."/>
            <person name="Kin K."/>
            <person name="Saito T."/>
            <person name="Gibbs R."/>
            <person name="Kuspa A."/>
            <person name="Muzny D."/>
            <person name="Queller D."/>
            <person name="Richards S."/>
            <person name="Strassman J."/>
            <person name="Sucgang R."/>
            <person name="Worley K."/>
            <person name="Schaap P."/>
        </authorList>
    </citation>
    <scope>NUCLEOTIDE SEQUENCE</scope>
    <source>
        <strain evidence="1">QSvi11</strain>
    </source>
</reference>
<dbReference type="SFLD" id="SFLDG01129">
    <property type="entry name" value="C1.5:_HAD__Beta-PGM__Phosphata"/>
    <property type="match status" value="1"/>
</dbReference>
<keyword evidence="2" id="KW-1185">Reference proteome</keyword>
<evidence type="ECO:0008006" key="3">
    <source>
        <dbReference type="Google" id="ProtNLM"/>
    </source>
</evidence>
<dbReference type="InterPro" id="IPR023214">
    <property type="entry name" value="HAD_sf"/>
</dbReference>
<evidence type="ECO:0000313" key="2">
    <source>
        <dbReference type="Proteomes" id="UP000695562"/>
    </source>
</evidence>
<evidence type="ECO:0000313" key="1">
    <source>
        <dbReference type="EMBL" id="KAF2073985.1"/>
    </source>
</evidence>
<organism evidence="1 2">
    <name type="scientific">Polysphondylium violaceum</name>
    <dbReference type="NCBI Taxonomy" id="133409"/>
    <lineage>
        <taxon>Eukaryota</taxon>
        <taxon>Amoebozoa</taxon>
        <taxon>Evosea</taxon>
        <taxon>Eumycetozoa</taxon>
        <taxon>Dictyostelia</taxon>
        <taxon>Dictyosteliales</taxon>
        <taxon>Dictyosteliaceae</taxon>
        <taxon>Polysphondylium</taxon>
    </lineage>
</organism>
<dbReference type="SUPFAM" id="SSF56784">
    <property type="entry name" value="HAD-like"/>
    <property type="match status" value="1"/>
</dbReference>
<dbReference type="OrthoDB" id="408373at2759"/>
<dbReference type="EMBL" id="AJWJ01000171">
    <property type="protein sequence ID" value="KAF2073985.1"/>
    <property type="molecule type" value="Genomic_DNA"/>
</dbReference>
<comment type="caution">
    <text evidence="1">The sequence shown here is derived from an EMBL/GenBank/DDBJ whole genome shotgun (WGS) entry which is preliminary data.</text>
</comment>
<sequence>MKDIFLIFDCGGVLANDMQYSLIKSLVTKYKPQDQSKLSSVLDRCWRKIRIDNTFTDVMFYQEVLKEMEFDYHAMGTDHDKLLNDLLVSTLTDFTCFNQTLDVLKQVAAKENPNVHMCILSNHGFNWFQYIFQHYSFDTVFKCYPLVMVSCDLHLYKPQLEIFEFSFNHLKTLYPKADKQFCLFVDDKLANCEAAKQVGFVPYQFNSAINNVSDLKHTLEEFISNSSK</sequence>
<dbReference type="InterPro" id="IPR036412">
    <property type="entry name" value="HAD-like_sf"/>
</dbReference>
<gene>
    <name evidence="1" type="ORF">CYY_004692</name>
</gene>
<accession>A0A8J4PVI2</accession>
<dbReference type="PANTHER" id="PTHR43611:SF3">
    <property type="entry name" value="FLAVIN MONONUCLEOTIDE HYDROLASE 1, CHLOROPLATIC"/>
    <property type="match status" value="1"/>
</dbReference>
<protein>
    <recommendedName>
        <fullName evidence="3">HAD family phosphatase</fullName>
    </recommendedName>
</protein>
<dbReference type="Gene3D" id="3.40.50.1000">
    <property type="entry name" value="HAD superfamily/HAD-like"/>
    <property type="match status" value="1"/>
</dbReference>
<proteinExistence type="predicted"/>
<dbReference type="AlphaFoldDB" id="A0A8J4PVI2"/>
<dbReference type="Proteomes" id="UP000695562">
    <property type="component" value="Unassembled WGS sequence"/>
</dbReference>
<dbReference type="SFLD" id="SFLDS00003">
    <property type="entry name" value="Haloacid_Dehalogenase"/>
    <property type="match status" value="1"/>
</dbReference>